<dbReference type="Proteomes" id="UP000215244">
    <property type="component" value="Chromosome"/>
</dbReference>
<name>A0A223V803_9FLAO</name>
<organism evidence="1 2">
    <name type="scientific">Maribacter cobaltidurans</name>
    <dbReference type="NCBI Taxonomy" id="1178778"/>
    <lineage>
        <taxon>Bacteria</taxon>
        <taxon>Pseudomonadati</taxon>
        <taxon>Bacteroidota</taxon>
        <taxon>Flavobacteriia</taxon>
        <taxon>Flavobacteriales</taxon>
        <taxon>Flavobacteriaceae</taxon>
        <taxon>Maribacter</taxon>
    </lineage>
</organism>
<accession>A0A223V803</accession>
<evidence type="ECO:0000313" key="2">
    <source>
        <dbReference type="Proteomes" id="UP000215244"/>
    </source>
</evidence>
<dbReference type="InterPro" id="IPR021280">
    <property type="entry name" value="TMEM260-like"/>
</dbReference>
<gene>
    <name evidence="1" type="ORF">CJ263_13340</name>
</gene>
<dbReference type="OrthoDB" id="9807602at2"/>
<dbReference type="KEGG" id="marb:CJ263_13340"/>
<dbReference type="PANTHER" id="PTHR16214">
    <property type="entry name" value="TRANSMEMBRANE PROTEIN 260"/>
    <property type="match status" value="1"/>
</dbReference>
<dbReference type="AlphaFoldDB" id="A0A223V803"/>
<dbReference type="Pfam" id="PF11028">
    <property type="entry name" value="TMEM260-like"/>
    <property type="match status" value="1"/>
</dbReference>
<reference evidence="1 2" key="1">
    <citation type="submission" date="2017-08" db="EMBL/GenBank/DDBJ databases">
        <title>The complete genome sequence of Maribacter sp. B1, isolated from deep-sea sediment.</title>
        <authorList>
            <person name="Wu Y.-H."/>
            <person name="Cheng H."/>
            <person name="Xu X.-W."/>
        </authorList>
    </citation>
    <scope>NUCLEOTIDE SEQUENCE [LARGE SCALE GENOMIC DNA]</scope>
    <source>
        <strain evidence="1 2">B1</strain>
    </source>
</reference>
<dbReference type="RefSeq" id="WP_094997730.1">
    <property type="nucleotide sequence ID" value="NZ_BMJL01000012.1"/>
</dbReference>
<keyword evidence="2" id="KW-1185">Reference proteome</keyword>
<dbReference type="EMBL" id="CP022957">
    <property type="protein sequence ID" value="ASV31118.1"/>
    <property type="molecule type" value="Genomic_DNA"/>
</dbReference>
<dbReference type="InterPro" id="IPR052724">
    <property type="entry name" value="GT117_domain-containing"/>
</dbReference>
<proteinExistence type="predicted"/>
<sequence length="1073" mass="124290">MLENKFKKWNTVLGWTVFSVSLVVYSLTVEPTVSFWDSGELISASAKLQIAHPPGAPFLQMLGAFFSLFAKDASQIAFMVNYVSVLSSAFTILFLFWTITRLLKDLLHKSTHNRASDIMVLGSGVVGSLTFTFSDSFWFNATETEVYATASLVLSLLFWLGLRWVDDIGDSRGNRWLLLISFVTGLTFGIQFMGFLVIPAIGLLFYFKRYRDITFKNFVAAHFLAVGMLMMVFKFSFTLLLKFFGWGEVFFVNTFGLPFHSGSLLFGLVILSVFLVVVRYTIKRRLYKLNTILLSIMFLLLGCSTWFMLPIRANAQTVINENDPANAKALLAYYNREQYPAAESPFYGAYYSDKYASNHPDKDDSPKYEKNVKTGKYEIINDYKEALQGTSEAHSGWLPRMWSDQNAENYMRYYGLLDFSIKPEYVKNRELQEAVGNIRKQLENNRIGVEEYIKFLEDAKDYLEVHPPTLWQNLEYLFHFQFGYMYWRYFMWNFVGRQNDVQGRFDGNGDWFSGIAAIDGFRLGNQKKLPDAQLQNKGRNTYYFLPLILGLCGLFFHASKDRKRFWILCVFFLFTGLAIQFYTNPPIFQPRERDYSLVGSFYVFAIWIGLGVYAVFKILINYMKPKLLVPVVLLGCFVAVPMLMAQENWNDHDRSGRYTALTMAKMYLDSTQKDVGSILFTIGDIDTFPLWYAQEIEKYRTDTRVIVTTYFNADWYIDQMKRQAYESPAIPSQLTHEQYRYGTRDVVYYAPVSDKRWSIQDFMKWISSDAPQTKVKYLLQQQGRDISGYSNGYLNAIYYPTYKLRVPVNREKVLDSGLVKEEDALKIVDYIDIDLPQSGIGKGSLLMLDIIANNNWERPIYFSGGSFDDSEYVWMTDYLQLDGLVYKLVPIKTKSENIFDKGRIDSDLMLDIVKTWDWGNSGSADIYHDPQTRKQFGVTNRIALARLLEKLLEEHKPKKAKELINMTMENIPLAFYGYPTFVEPFLSGYYKLGEKARADELFIDLSKKYRDNLEYYLSLDEEDQYAKAQLILSDLYGYNRLIDILLENGQEQKGKLETSILNEYLDKLGNVLD</sequence>
<protein>
    <submittedName>
        <fullName evidence="1">Uncharacterized protein</fullName>
    </submittedName>
</protein>
<dbReference type="PANTHER" id="PTHR16214:SF3">
    <property type="entry name" value="TRANSMEMBRANE PROTEIN 260"/>
    <property type="match status" value="1"/>
</dbReference>
<evidence type="ECO:0000313" key="1">
    <source>
        <dbReference type="EMBL" id="ASV31118.1"/>
    </source>
</evidence>